<gene>
    <name evidence="16" type="ORF">JHK62_03900</name>
</gene>
<dbReference type="Gene3D" id="1.20.120.1850">
    <property type="entry name" value="Ebh helix bundles repeating unit (S and A modules)"/>
    <property type="match status" value="3"/>
</dbReference>
<dbReference type="PANTHER" id="PTHR43806:SF11">
    <property type="entry name" value="CEREVISIN-RELATED"/>
    <property type="match status" value="1"/>
</dbReference>
<feature type="signal peptide" evidence="14">
    <location>
        <begin position="1"/>
        <end position="30"/>
    </location>
</feature>
<keyword evidence="7 10" id="KW-0378">Hydrolase</keyword>
<dbReference type="Gene3D" id="3.40.50.200">
    <property type="entry name" value="Peptidase S8/S53 domain"/>
    <property type="match status" value="1"/>
</dbReference>
<dbReference type="PROSITE" id="PS00137">
    <property type="entry name" value="SUBTILASE_HIS"/>
    <property type="match status" value="1"/>
</dbReference>
<reference evidence="16 17" key="1">
    <citation type="journal article" date="2021" name="Int. J. Syst. Evol. Microbiol.">
        <title>Streptococcus vicugnae sp. nov., isolated from faeces of alpacas (Vicugna pacos) and cattle (Bos taurus), Streptococcus zalophi sp. nov., and Streptococcus pacificus sp. nov., isolated from respiratory tract of California sea lions (Zalophus californianus).</title>
        <authorList>
            <person name="Volokhov D.V."/>
            <person name="Zagorodnyaya T.A."/>
            <person name="Shen Z."/>
            <person name="Blom J."/>
            <person name="Furtak V.A."/>
            <person name="Eisenberg T."/>
            <person name="Fan P."/>
            <person name="Jeong K.C."/>
            <person name="Gao Y."/>
            <person name="Zhang S."/>
            <person name="Amselle M."/>
        </authorList>
    </citation>
    <scope>NUCLEOTIDE SEQUENCE [LARGE SCALE GENOMIC DNA]</scope>
    <source>
        <strain evidence="16 17">CSL7591</strain>
    </source>
</reference>
<comment type="caution">
    <text evidence="16">The sequence shown here is derived from an EMBL/GenBank/DDBJ whole genome shotgun (WGS) entry which is preliminary data.</text>
</comment>
<feature type="coiled-coil region" evidence="12">
    <location>
        <begin position="1309"/>
        <end position="1408"/>
    </location>
</feature>
<keyword evidence="6" id="KW-0677">Repeat</keyword>
<dbReference type="InterPro" id="IPR036852">
    <property type="entry name" value="Peptidase_S8/S53_dom_sf"/>
</dbReference>
<proteinExistence type="inferred from homology"/>
<name>A0ABS0ZIJ1_9STRE</name>
<evidence type="ECO:0000256" key="5">
    <source>
        <dbReference type="ARBA" id="ARBA00022729"/>
    </source>
</evidence>
<dbReference type="InterPro" id="IPR034216">
    <property type="entry name" value="C5a_Peptidase"/>
</dbReference>
<dbReference type="Proteomes" id="UP000653045">
    <property type="component" value="Unassembled WGS sequence"/>
</dbReference>
<dbReference type="Pfam" id="PF00082">
    <property type="entry name" value="Peptidase_S8"/>
    <property type="match status" value="1"/>
</dbReference>
<dbReference type="InterPro" id="IPR009063">
    <property type="entry name" value="Ig/albumin-bd_sf"/>
</dbReference>
<dbReference type="Gene3D" id="2.60.40.10">
    <property type="entry name" value="Immunoglobulins"/>
    <property type="match status" value="1"/>
</dbReference>
<evidence type="ECO:0000256" key="1">
    <source>
        <dbReference type="ARBA" id="ARBA00011073"/>
    </source>
</evidence>
<keyword evidence="8 10" id="KW-0720">Serine protease</keyword>
<evidence type="ECO:0000256" key="2">
    <source>
        <dbReference type="ARBA" id="ARBA00022512"/>
    </source>
</evidence>
<dbReference type="InterPro" id="IPR050131">
    <property type="entry name" value="Peptidase_S8_subtilisin-like"/>
</dbReference>
<dbReference type="InterPro" id="IPR023827">
    <property type="entry name" value="Peptidase_S8_Asp-AS"/>
</dbReference>
<feature type="region of interest" description="Disordered" evidence="13">
    <location>
        <begin position="1992"/>
        <end position="2030"/>
    </location>
</feature>
<dbReference type="Gene3D" id="2.60.40.1710">
    <property type="entry name" value="Subtilisin-like superfamily"/>
    <property type="match status" value="1"/>
</dbReference>
<dbReference type="PROSITE" id="PS51892">
    <property type="entry name" value="SUBTILASE"/>
    <property type="match status" value="1"/>
</dbReference>
<dbReference type="InterPro" id="IPR046450">
    <property type="entry name" value="PA_dom_sf"/>
</dbReference>
<dbReference type="SUPFAM" id="SSF52743">
    <property type="entry name" value="Subtilisin-like"/>
    <property type="match status" value="1"/>
</dbReference>
<evidence type="ECO:0000256" key="10">
    <source>
        <dbReference type="PROSITE-ProRule" id="PRU01240"/>
    </source>
</evidence>
<comment type="similarity">
    <text evidence="1 10 11">Belongs to the peptidase S8 family.</text>
</comment>
<feature type="active site" description="Charge relay system" evidence="10">
    <location>
        <position position="569"/>
    </location>
</feature>
<evidence type="ECO:0000256" key="13">
    <source>
        <dbReference type="SAM" id="MobiDB-lite"/>
    </source>
</evidence>
<evidence type="ECO:0000256" key="14">
    <source>
        <dbReference type="SAM" id="SignalP"/>
    </source>
</evidence>
<dbReference type="SUPFAM" id="SSF52025">
    <property type="entry name" value="PA domain"/>
    <property type="match status" value="1"/>
</dbReference>
<evidence type="ECO:0000259" key="15">
    <source>
        <dbReference type="PROSITE" id="PS50847"/>
    </source>
</evidence>
<dbReference type="InterPro" id="IPR010435">
    <property type="entry name" value="C5a/SBT2-like_Fn3"/>
</dbReference>
<dbReference type="InterPro" id="IPR013783">
    <property type="entry name" value="Ig-like_fold"/>
</dbReference>
<dbReference type="InterPro" id="IPR019931">
    <property type="entry name" value="LPXTG_anchor"/>
</dbReference>
<dbReference type="InterPro" id="IPR000209">
    <property type="entry name" value="Peptidase_S8/S53_dom"/>
</dbReference>
<dbReference type="PROSITE" id="PS50847">
    <property type="entry name" value="GRAM_POS_ANCHORING"/>
    <property type="match status" value="1"/>
</dbReference>
<keyword evidence="4 10" id="KW-0645">Protease</keyword>
<keyword evidence="5 14" id="KW-0732">Signal</keyword>
<dbReference type="Gene3D" id="3.50.30.30">
    <property type="match status" value="1"/>
</dbReference>
<evidence type="ECO:0000256" key="11">
    <source>
        <dbReference type="RuleBase" id="RU003355"/>
    </source>
</evidence>
<dbReference type="InterPro" id="IPR005877">
    <property type="entry name" value="YSIRK_signal_dom"/>
</dbReference>
<dbReference type="InterPro" id="IPR003137">
    <property type="entry name" value="PA_domain"/>
</dbReference>
<keyword evidence="3" id="KW-0964">Secreted</keyword>
<dbReference type="PRINTS" id="PR00723">
    <property type="entry name" value="SUBTILISIN"/>
</dbReference>
<keyword evidence="9" id="KW-0572">Peptidoglycan-anchor</keyword>
<evidence type="ECO:0000313" key="17">
    <source>
        <dbReference type="Proteomes" id="UP000653045"/>
    </source>
</evidence>
<keyword evidence="2" id="KW-0134">Cell wall</keyword>
<dbReference type="Pfam" id="PF04650">
    <property type="entry name" value="YSIRK_signal"/>
    <property type="match status" value="1"/>
</dbReference>
<dbReference type="InterPro" id="IPR022398">
    <property type="entry name" value="Peptidase_S8_His-AS"/>
</dbReference>
<evidence type="ECO:0000256" key="4">
    <source>
        <dbReference type="ARBA" id="ARBA00022670"/>
    </source>
</evidence>
<evidence type="ECO:0000313" key="16">
    <source>
        <dbReference type="EMBL" id="MBJ8325822.1"/>
    </source>
</evidence>
<dbReference type="Pfam" id="PF07554">
    <property type="entry name" value="FIVAR"/>
    <property type="match status" value="3"/>
</dbReference>
<keyword evidence="17" id="KW-1185">Reference proteome</keyword>
<dbReference type="InterPro" id="IPR015500">
    <property type="entry name" value="Peptidase_S8_subtilisin-rel"/>
</dbReference>
<feature type="region of interest" description="Disordered" evidence="13">
    <location>
        <begin position="105"/>
        <end position="143"/>
    </location>
</feature>
<organism evidence="16 17">
    <name type="scientific">Streptococcus pacificus</name>
    <dbReference type="NCBI Taxonomy" id="2740577"/>
    <lineage>
        <taxon>Bacteria</taxon>
        <taxon>Bacillati</taxon>
        <taxon>Bacillota</taxon>
        <taxon>Bacilli</taxon>
        <taxon>Lactobacillales</taxon>
        <taxon>Streptococcaceae</taxon>
        <taxon>Streptococcus</taxon>
    </lineage>
</organism>
<dbReference type="Pfam" id="PF06280">
    <property type="entry name" value="fn3_5"/>
    <property type="match status" value="1"/>
</dbReference>
<dbReference type="InterPro" id="IPR023828">
    <property type="entry name" value="Peptidase_S8_Ser-AS"/>
</dbReference>
<dbReference type="Pfam" id="PF00746">
    <property type="entry name" value="Gram_pos_anchor"/>
    <property type="match status" value="1"/>
</dbReference>
<accession>A0ABS0ZIJ1</accession>
<feature type="active site" description="Charge relay system" evidence="10">
    <location>
        <position position="240"/>
    </location>
</feature>
<feature type="active site" description="Charge relay system" evidence="10">
    <location>
        <position position="174"/>
    </location>
</feature>
<dbReference type="PANTHER" id="PTHR43806">
    <property type="entry name" value="PEPTIDASE S8"/>
    <property type="match status" value="1"/>
</dbReference>
<feature type="domain" description="Gram-positive cocci surface proteins LPxTG" evidence="15">
    <location>
        <begin position="2025"/>
        <end position="2058"/>
    </location>
</feature>
<keyword evidence="12" id="KW-0175">Coiled coil</keyword>
<dbReference type="PROSITE" id="PS00136">
    <property type="entry name" value="SUBTILASE_ASP"/>
    <property type="match status" value="1"/>
</dbReference>
<dbReference type="NCBIfam" id="TIGR01168">
    <property type="entry name" value="YSIRK_signal"/>
    <property type="match status" value="1"/>
</dbReference>
<evidence type="ECO:0000256" key="6">
    <source>
        <dbReference type="ARBA" id="ARBA00022737"/>
    </source>
</evidence>
<dbReference type="Pfam" id="PF02225">
    <property type="entry name" value="PA"/>
    <property type="match status" value="1"/>
</dbReference>
<feature type="chain" id="PRO_5045676639" evidence="14">
    <location>
        <begin position="31"/>
        <end position="2058"/>
    </location>
</feature>
<evidence type="ECO:0000256" key="8">
    <source>
        <dbReference type="ARBA" id="ARBA00022825"/>
    </source>
</evidence>
<dbReference type="SUPFAM" id="SSF46997">
    <property type="entry name" value="Bacterial immunoglobulin/albumin-binding domains"/>
    <property type="match status" value="2"/>
</dbReference>
<evidence type="ECO:0000256" key="3">
    <source>
        <dbReference type="ARBA" id="ARBA00022525"/>
    </source>
</evidence>
<evidence type="ECO:0000256" key="9">
    <source>
        <dbReference type="ARBA" id="ARBA00023088"/>
    </source>
</evidence>
<dbReference type="CDD" id="cd07475">
    <property type="entry name" value="Peptidases_S8_C5a_Peptidase"/>
    <property type="match status" value="1"/>
</dbReference>
<evidence type="ECO:0000256" key="7">
    <source>
        <dbReference type="ARBA" id="ARBA00022801"/>
    </source>
</evidence>
<sequence>MKLKQRFSIRKYKVGAVSILLGTIFFVSGAGTVAADSHTKSPSEIATTTEEVVQLEKTSPTNELDLGHTQASQVAETMPASDSEKETAEIIEIPSDVESEVALVEKTETSEETSSDQPEVTPVATDQTSKESTPLAANKTQETPQNIDSNTIITVPKVWNSGYKGEGTVVSIIDSGLDIDHDVLQLTDLTKAKYKSEAEMTDAKVKAGIDYGKWYSNKVIFGHNYVDNNDQLKESEKDSHGTHVTGIAAGNPKKENIGELITGVAPEAQVMFMRVFSDERRGTGPALYVKAIEDSVRLGADSINLSLGSANGSLINSDFRVIKAIEEARKAGVTVVMAAGNDGTFGSGASQPSALYPDYGLVGSPSTAKGTISVASYNNSTVISPVFKVKELENNSQFNNGLVTYADPQLSKKTLQIGKEYDYEHVGLGREENYAGKNLKGKIALIERGEFTFTEKIVTAAKHGAVGAMIYNNRPGEANLVMSIEESAYVIPSLFIQKEFGDELAKHHYKLIFNNLKAKEANPEAESLSNFSSWGLTADGELKPDLAAPGGAIYSSINDNEYAMMSGTSMASPHVAGAAALVKQYLLKEHPEMTPDEVAKNVKLLLMSTARPHFNKITNAYTSPRQQGAGIIDVAAAIQTNLYLTGNGDKDGSITLGNVKNRITFDVTLHNIGDTDKELDYTTYLNTDLVNEGLVTLLPLQIQSVPGQRVRVEAHKTKTITIDIDASLFDGPLRTLMPNGYFLEGYVRFTDITDGGEVVSIPYVGFNGEFQNLEVIEKPIYDIIANDEDGFYFSPQESLEIPSSENYTALVTTTSDTLVTTGETTAVDIKVLGTYQSDDGAFILKLDDSGKPHLAISPNDDQNQDSFAFKGVFLRNYNNLRAKVYHYDDKERRTPIWTSSAQNGNKNYYSGNPRNSLSTLLVETEWDGTNSDGLPVADGKYQYVLSYYSDVPGGKKQEMAFDIILDRQAPTITTATYDKASRVFKGRPALEHGESGIYRERLFYLLADQYGHYNESYRKQGEEGFIVLDNKIPVEQQKDGSFILPKELTDFSHAYYVVEDYAGNRAISTLSDLISIGNDNGLIAIKVFSEELNSEVSVDVTYSIRDSSGRQVKKQYHKGDLNLVKLPFGTYTVDLFVYDEERAQLVSDRSVTLTISEKESVKDAIFKVKVLSKASLLIDFDKELPTGSEVRLTSGETTSIVLPNSTYSRSDYGKYVPTGDYRLALTLPAGYEVLEDLATLTVPVIEDEVNITKLTLINKNPLIEVVNNQTDVPLTATFYNASEALRKAYLLSLGKAQELLKNKAPQSDINQAVKELQTAQQALNGQETTLVALSEEVSKETDVKDSALYVNSSSATKENYDKQLAIAKQTLQKMRVTQVEVNAALESLANAREQLTGQETNKSNLSDLVSKAPDFKQTSVKYQNASKDKKEAYDQLLQEAKVLLANDKASQEQVDTLFNRLKAAADSLDGQEIREIKVPDKAPSYELPVSDFVAETKVPDKAPSYELPVSDFVAETKVPDKAPSYELPVSDFVAETKVPDKAPSYELPVSDFDPETKVPDKAPSYELPVSDFVAETKVPDKAPSYELPVSDFVAETKVPDKAPSYELPVSDFVAETKVPDKAPSYELPVSSFSPETKVPDKAPSYELPVSDFVAETKVPDKAPSYELPVSDFVAETKVPDKAPSYELPVSSFSPETKVPDKAPSYELPVSDFDPDTKVPDKAPSYELPVSDFVAETKVPDKAPSHELPVSDFVAETKVPDKAPSHELPVSGFDPDTKVPDKAPSHELPVSDFVPETQLPDKAPSHELPVSDFVAETKVPEVAPTADDKPAFEGEMIDKGSTTVPTPNQSSEKEVLTSSKTLIDSTNGVSVILEEGELASIVGIKITHKETSDAQTPSVLASEDYDLFDIILLDKDGNSLQPTKDTLVILPVDDGKEVARVVYLPNTSTEESLEFTSTNYRDESGQLHQAVVFVAKHFSDYGLVYKKETVSTTDNQPTPLAVNTKQDAPSSTQASASTTAKDGKTLPKTGDADTTSALLGLSLVVGGLGIATSYRRRKN</sequence>
<protein>
    <submittedName>
        <fullName evidence="16">S8 family serine peptidase</fullName>
    </submittedName>
</protein>
<dbReference type="NCBIfam" id="TIGR01167">
    <property type="entry name" value="LPXTG_anchor"/>
    <property type="match status" value="1"/>
</dbReference>
<dbReference type="EMBL" id="JAENBO010000002">
    <property type="protein sequence ID" value="MBJ8325822.1"/>
    <property type="molecule type" value="Genomic_DNA"/>
</dbReference>
<feature type="region of interest" description="Disordered" evidence="13">
    <location>
        <begin position="1690"/>
        <end position="1719"/>
    </location>
</feature>
<feature type="compositionally biased region" description="Low complexity" evidence="13">
    <location>
        <begin position="2007"/>
        <end position="2019"/>
    </location>
</feature>
<dbReference type="PROSITE" id="PS00138">
    <property type="entry name" value="SUBTILASE_SER"/>
    <property type="match status" value="1"/>
</dbReference>
<feature type="compositionally biased region" description="Polar residues" evidence="13">
    <location>
        <begin position="1992"/>
        <end position="2006"/>
    </location>
</feature>
<evidence type="ECO:0000256" key="12">
    <source>
        <dbReference type="SAM" id="Coils"/>
    </source>
</evidence>
<dbReference type="CDD" id="cd02133">
    <property type="entry name" value="PA_C5a_like"/>
    <property type="match status" value="1"/>
</dbReference>